<dbReference type="GO" id="GO:0010133">
    <property type="term" value="P:L-proline catabolic process to L-glutamate"/>
    <property type="evidence" value="ECO:0007669"/>
    <property type="project" value="UniProtKB-UniPathway"/>
</dbReference>
<evidence type="ECO:0000256" key="7">
    <source>
        <dbReference type="ARBA" id="ARBA00032259"/>
    </source>
</evidence>
<keyword evidence="6" id="KW-0642">Proline metabolism</keyword>
<evidence type="ECO:0000256" key="2">
    <source>
        <dbReference type="ARBA" id="ARBA00009986"/>
    </source>
</evidence>
<feature type="active site" evidence="9">
    <location>
        <position position="290"/>
    </location>
</feature>
<keyword evidence="13" id="KW-1185">Reference proteome</keyword>
<reference evidence="12 13" key="1">
    <citation type="submission" date="2007-08" db="EMBL/GenBank/DDBJ databases">
        <title>Complete sequence of Thermotoga lettingae TMO.</title>
        <authorList>
            <consortium name="US DOE Joint Genome Institute"/>
            <person name="Copeland A."/>
            <person name="Lucas S."/>
            <person name="Lapidus A."/>
            <person name="Barry K."/>
            <person name="Glavina del Rio T."/>
            <person name="Dalin E."/>
            <person name="Tice H."/>
            <person name="Pitluck S."/>
            <person name="Foster B."/>
            <person name="Bruce D."/>
            <person name="Schmutz J."/>
            <person name="Larimer F."/>
            <person name="Land M."/>
            <person name="Hauser L."/>
            <person name="Kyrpides N."/>
            <person name="Mikhailova N."/>
            <person name="Nelson K."/>
            <person name="Gogarten J.P."/>
            <person name="Noll K."/>
            <person name="Richardson P."/>
        </authorList>
    </citation>
    <scope>NUCLEOTIDE SEQUENCE [LARGE SCALE GENOMIC DNA]</scope>
    <source>
        <strain evidence="13">ATCC BAA-301 / DSM 14385 / NBRC 107922 / TMO</strain>
    </source>
</reference>
<dbReference type="OrthoDB" id="9762913at2"/>
<comment type="catalytic activity">
    <reaction evidence="8">
        <text>L-glutamate 5-semialdehyde + NAD(+) + H2O = L-glutamate + NADH + 2 H(+)</text>
        <dbReference type="Rhea" id="RHEA:30235"/>
        <dbReference type="ChEBI" id="CHEBI:15377"/>
        <dbReference type="ChEBI" id="CHEBI:15378"/>
        <dbReference type="ChEBI" id="CHEBI:29985"/>
        <dbReference type="ChEBI" id="CHEBI:57540"/>
        <dbReference type="ChEBI" id="CHEBI:57945"/>
        <dbReference type="ChEBI" id="CHEBI:58066"/>
        <dbReference type="EC" id="1.2.1.88"/>
    </reaction>
</comment>
<dbReference type="Pfam" id="PF00171">
    <property type="entry name" value="Aldedh"/>
    <property type="match status" value="1"/>
</dbReference>
<feature type="domain" description="Aldehyde dehydrogenase" evidence="11">
    <location>
        <begin position="57"/>
        <end position="511"/>
    </location>
</feature>
<evidence type="ECO:0000256" key="5">
    <source>
        <dbReference type="ARBA" id="ARBA00023027"/>
    </source>
</evidence>
<dbReference type="EMBL" id="CP000812">
    <property type="protein sequence ID" value="ABV34004.1"/>
    <property type="molecule type" value="Genomic_DNA"/>
</dbReference>
<dbReference type="FunFam" id="3.40.605.10:FF:000006">
    <property type="entry name" value="1-pyrroline-5-carboxylate dehydrogenase"/>
    <property type="match status" value="1"/>
</dbReference>
<name>A8F770_PSELT</name>
<evidence type="ECO:0000256" key="6">
    <source>
        <dbReference type="ARBA" id="ARBA00023062"/>
    </source>
</evidence>
<dbReference type="KEGG" id="tle:Tlet_1448"/>
<dbReference type="InterPro" id="IPR015590">
    <property type="entry name" value="Aldehyde_DH_dom"/>
</dbReference>
<evidence type="ECO:0000256" key="1">
    <source>
        <dbReference type="ARBA" id="ARBA00004786"/>
    </source>
</evidence>
<dbReference type="InterPro" id="IPR016163">
    <property type="entry name" value="Ald_DH_C"/>
</dbReference>
<dbReference type="UniPathway" id="UPA00261">
    <property type="reaction ID" value="UER00374"/>
</dbReference>
<dbReference type="Gene3D" id="3.40.309.10">
    <property type="entry name" value="Aldehyde Dehydrogenase, Chain A, domain 2"/>
    <property type="match status" value="1"/>
</dbReference>
<proteinExistence type="inferred from homology"/>
<evidence type="ECO:0000313" key="13">
    <source>
        <dbReference type="Proteomes" id="UP000002016"/>
    </source>
</evidence>
<organism evidence="12 13">
    <name type="scientific">Pseudothermotoga lettingae (strain ATCC BAA-301 / DSM 14385 / NBRC 107922 / TMO)</name>
    <name type="common">Thermotoga lettingae</name>
    <dbReference type="NCBI Taxonomy" id="416591"/>
    <lineage>
        <taxon>Bacteria</taxon>
        <taxon>Thermotogati</taxon>
        <taxon>Thermotogota</taxon>
        <taxon>Thermotogae</taxon>
        <taxon>Thermotogales</taxon>
        <taxon>Thermotogaceae</taxon>
        <taxon>Pseudothermotoga</taxon>
    </lineage>
</organism>
<dbReference type="PROSITE" id="PS00070">
    <property type="entry name" value="ALDEHYDE_DEHYDR_CYS"/>
    <property type="match status" value="1"/>
</dbReference>
<dbReference type="GO" id="GO:0004657">
    <property type="term" value="F:proline dehydrogenase activity"/>
    <property type="evidence" value="ECO:0007669"/>
    <property type="project" value="UniProtKB-ARBA"/>
</dbReference>
<evidence type="ECO:0000256" key="4">
    <source>
        <dbReference type="ARBA" id="ARBA00023002"/>
    </source>
</evidence>
<dbReference type="Gene3D" id="3.40.605.10">
    <property type="entry name" value="Aldehyde Dehydrogenase, Chain A, domain 1"/>
    <property type="match status" value="1"/>
</dbReference>
<dbReference type="HOGENOM" id="CLU_005391_4_1_0"/>
<comment type="similarity">
    <text evidence="2 10">Belongs to the aldehyde dehydrogenase family.</text>
</comment>
<dbReference type="InterPro" id="IPR005931">
    <property type="entry name" value="P5CDH/ALDH4A1"/>
</dbReference>
<dbReference type="InterPro" id="IPR029510">
    <property type="entry name" value="Ald_DH_CS_GLU"/>
</dbReference>
<protein>
    <recommendedName>
        <fullName evidence="7">L-glutamate gamma-semialdehyde dehydrogenase</fullName>
        <ecNumber evidence="3">1.2.1.88</ecNumber>
    </recommendedName>
    <alternativeName>
        <fullName evidence="7">L-glutamate gamma-semialdehyde dehydrogenase</fullName>
    </alternativeName>
</protein>
<reference evidence="12 13" key="2">
    <citation type="journal article" date="2009" name="Proc. Natl. Acad. Sci. U.S.A.">
        <title>On the chimeric nature, thermophilic origin, and phylogenetic placement of the Thermotogales.</title>
        <authorList>
            <person name="Zhaxybayeva O."/>
            <person name="Swithers K.S."/>
            <person name="Lapierre P."/>
            <person name="Fournier G.P."/>
            <person name="Bickhart D.M."/>
            <person name="DeBoy R.T."/>
            <person name="Nelson K.E."/>
            <person name="Nesbo C.L."/>
            <person name="Doolittle W.F."/>
            <person name="Gogarten J.P."/>
            <person name="Noll K.M."/>
        </authorList>
    </citation>
    <scope>NUCLEOTIDE SEQUENCE [LARGE SCALE GENOMIC DNA]</scope>
    <source>
        <strain evidence="13">ATCC BAA-301 / DSM 14385 / NBRC 107922 / TMO</strain>
    </source>
</reference>
<dbReference type="STRING" id="416591.Tlet_1448"/>
<dbReference type="EC" id="1.2.1.88" evidence="3"/>
<dbReference type="Proteomes" id="UP000002016">
    <property type="component" value="Chromosome"/>
</dbReference>
<evidence type="ECO:0000259" key="11">
    <source>
        <dbReference type="Pfam" id="PF00171"/>
    </source>
</evidence>
<keyword evidence="4 10" id="KW-0560">Oxidoreductase</keyword>
<dbReference type="RefSeq" id="WP_012003480.1">
    <property type="nucleotide sequence ID" value="NC_009828.1"/>
</dbReference>
<comment type="pathway">
    <text evidence="1">Amino-acid degradation; L-proline degradation into L-glutamate; L-glutamate from L-proline: step 2/2.</text>
</comment>
<dbReference type="InterPro" id="IPR050485">
    <property type="entry name" value="Proline_metab_enzyme"/>
</dbReference>
<gene>
    <name evidence="12" type="ordered locus">Tlet_1448</name>
</gene>
<dbReference type="PANTHER" id="PTHR42862:SF1">
    <property type="entry name" value="DELTA-1-PYRROLINE-5-CARBOXYLATE DEHYDROGENASE 2, ISOFORM A-RELATED"/>
    <property type="match status" value="1"/>
</dbReference>
<accession>A8F770</accession>
<dbReference type="GO" id="GO:0003842">
    <property type="term" value="F:L-glutamate gamma-semialdehyde dehydrogenase activity"/>
    <property type="evidence" value="ECO:0007669"/>
    <property type="project" value="UniProtKB-EC"/>
</dbReference>
<evidence type="ECO:0000256" key="10">
    <source>
        <dbReference type="RuleBase" id="RU003345"/>
    </source>
</evidence>
<sequence length="533" mass="60607">MKWIISKPVSEMRNIITYSEGSKEREQLVREINAIKTQTIDIPVVIGGEEIFTDDVVEIRSPHDHNLVLARAHLAGERELKKAIEVSLNSHEQWAELDWYHRVSIFMKAAELLSGPERFKTIAAIMMNHSKNPFEAEIDLIELCDFYRFNAYYANFIYEQQPDQETGELNRLDYRPLEGFVCAITPFNFFSIAGNLPSSPAMMGNTVIWKPATSTIFSNYHIVRVLEKAGLPEGIINFVPFRSKNAHILLKNSNLAGIHFTGSYETFIDIWKTVGENIVNYKNFPKLVGETGGKDFIFVHKSAEIEEAGTSIIRGAFESQGQKCSAVSRVYVPESFWPDLRNFLVEKLSKIKYGPVDDFENFMGAVIDQSAYKRAVSYIEYAREHQDEYEFIYGGNFDDSKGWFIQPTVIKTSNPRGKLMVEEIFAPIVTVYVYSDDDYEETLKLCENSTPFGLTGAIFSKDRYAIALAEKILRYAAGNFYINDKPTGAIVSRQPFGGARASGTNDKAGSWINLLRWITPRTIKENLKQIKMP</sequence>
<dbReference type="NCBIfam" id="TIGR01236">
    <property type="entry name" value="D1pyr5carbox1"/>
    <property type="match status" value="1"/>
</dbReference>
<evidence type="ECO:0000256" key="9">
    <source>
        <dbReference type="PROSITE-ProRule" id="PRU10007"/>
    </source>
</evidence>
<dbReference type="InterPro" id="IPR016160">
    <property type="entry name" value="Ald_DH_CS_CYS"/>
</dbReference>
<dbReference type="FunFam" id="3.40.309.10:FF:000005">
    <property type="entry name" value="1-pyrroline-5-carboxylate dehydrogenase 1"/>
    <property type="match status" value="1"/>
</dbReference>
<dbReference type="eggNOG" id="COG1012">
    <property type="taxonomic scope" value="Bacteria"/>
</dbReference>
<dbReference type="InterPro" id="IPR016161">
    <property type="entry name" value="Ald_DH/histidinol_DH"/>
</dbReference>
<keyword evidence="5" id="KW-0520">NAD</keyword>
<evidence type="ECO:0000313" key="12">
    <source>
        <dbReference type="EMBL" id="ABV34004.1"/>
    </source>
</evidence>
<dbReference type="GO" id="GO:0009898">
    <property type="term" value="C:cytoplasmic side of plasma membrane"/>
    <property type="evidence" value="ECO:0007669"/>
    <property type="project" value="TreeGrafter"/>
</dbReference>
<dbReference type="PANTHER" id="PTHR42862">
    <property type="entry name" value="DELTA-1-PYRROLINE-5-CARBOXYLATE DEHYDROGENASE 1, ISOFORM A-RELATED"/>
    <property type="match status" value="1"/>
</dbReference>
<dbReference type="InterPro" id="IPR016162">
    <property type="entry name" value="Ald_DH_N"/>
</dbReference>
<evidence type="ECO:0000256" key="8">
    <source>
        <dbReference type="ARBA" id="ARBA00048142"/>
    </source>
</evidence>
<evidence type="ECO:0000256" key="3">
    <source>
        <dbReference type="ARBA" id="ARBA00012884"/>
    </source>
</evidence>
<dbReference type="AlphaFoldDB" id="A8F770"/>
<dbReference type="PROSITE" id="PS00687">
    <property type="entry name" value="ALDEHYDE_DEHYDR_GLU"/>
    <property type="match status" value="1"/>
</dbReference>
<dbReference type="SUPFAM" id="SSF53720">
    <property type="entry name" value="ALDH-like"/>
    <property type="match status" value="1"/>
</dbReference>